<reference evidence="1" key="2">
    <citation type="submission" date="2020-11" db="EMBL/GenBank/DDBJ databases">
        <authorList>
            <person name="McCartney M.A."/>
            <person name="Auch B."/>
            <person name="Kono T."/>
            <person name="Mallez S."/>
            <person name="Becker A."/>
            <person name="Gohl D.M."/>
            <person name="Silverstein K.A.T."/>
            <person name="Koren S."/>
            <person name="Bechman K.B."/>
            <person name="Herman A."/>
            <person name="Abrahante J.E."/>
            <person name="Garbe J."/>
        </authorList>
    </citation>
    <scope>NUCLEOTIDE SEQUENCE</scope>
    <source>
        <strain evidence="1">Duluth1</strain>
        <tissue evidence="1">Whole animal</tissue>
    </source>
</reference>
<keyword evidence="2" id="KW-1185">Reference proteome</keyword>
<reference evidence="1" key="1">
    <citation type="journal article" date="2019" name="bioRxiv">
        <title>The Genome of the Zebra Mussel, Dreissena polymorpha: A Resource for Invasive Species Research.</title>
        <authorList>
            <person name="McCartney M.A."/>
            <person name="Auch B."/>
            <person name="Kono T."/>
            <person name="Mallez S."/>
            <person name="Zhang Y."/>
            <person name="Obille A."/>
            <person name="Becker A."/>
            <person name="Abrahante J.E."/>
            <person name="Garbe J."/>
            <person name="Badalamenti J.P."/>
            <person name="Herman A."/>
            <person name="Mangelson H."/>
            <person name="Liachko I."/>
            <person name="Sullivan S."/>
            <person name="Sone E.D."/>
            <person name="Koren S."/>
            <person name="Silverstein K.A.T."/>
            <person name="Beckman K.B."/>
            <person name="Gohl D.M."/>
        </authorList>
    </citation>
    <scope>NUCLEOTIDE SEQUENCE</scope>
    <source>
        <strain evidence="1">Duluth1</strain>
        <tissue evidence="1">Whole animal</tissue>
    </source>
</reference>
<accession>A0A9D4C2W3</accession>
<evidence type="ECO:0000313" key="2">
    <source>
        <dbReference type="Proteomes" id="UP000828390"/>
    </source>
</evidence>
<comment type="caution">
    <text evidence="1">The sequence shown here is derived from an EMBL/GenBank/DDBJ whole genome shotgun (WGS) entry which is preliminary data.</text>
</comment>
<dbReference type="AlphaFoldDB" id="A0A9D4C2W3"/>
<protein>
    <submittedName>
        <fullName evidence="1">Uncharacterized protein</fullName>
    </submittedName>
</protein>
<gene>
    <name evidence="1" type="ORF">DPMN_058816</name>
</gene>
<organism evidence="1 2">
    <name type="scientific">Dreissena polymorpha</name>
    <name type="common">Zebra mussel</name>
    <name type="synonym">Mytilus polymorpha</name>
    <dbReference type="NCBI Taxonomy" id="45954"/>
    <lineage>
        <taxon>Eukaryota</taxon>
        <taxon>Metazoa</taxon>
        <taxon>Spiralia</taxon>
        <taxon>Lophotrochozoa</taxon>
        <taxon>Mollusca</taxon>
        <taxon>Bivalvia</taxon>
        <taxon>Autobranchia</taxon>
        <taxon>Heteroconchia</taxon>
        <taxon>Euheterodonta</taxon>
        <taxon>Imparidentia</taxon>
        <taxon>Neoheterodontei</taxon>
        <taxon>Myida</taxon>
        <taxon>Dreissenoidea</taxon>
        <taxon>Dreissenidae</taxon>
        <taxon>Dreissena</taxon>
    </lineage>
</organism>
<sequence length="52" mass="6094">MLQKKGSKLPYNDHDYLQTHVDEGAQTLLDQHPDLQLYMSQSQKHEQEAIEL</sequence>
<proteinExistence type="predicted"/>
<dbReference type="EMBL" id="JAIWYP010000013">
    <property type="protein sequence ID" value="KAH3716099.1"/>
    <property type="molecule type" value="Genomic_DNA"/>
</dbReference>
<dbReference type="Proteomes" id="UP000828390">
    <property type="component" value="Unassembled WGS sequence"/>
</dbReference>
<evidence type="ECO:0000313" key="1">
    <source>
        <dbReference type="EMBL" id="KAH3716099.1"/>
    </source>
</evidence>
<name>A0A9D4C2W3_DREPO</name>